<dbReference type="EMBL" id="JALLBG020000313">
    <property type="protein sequence ID" value="KAL3756119.1"/>
    <property type="molecule type" value="Genomic_DNA"/>
</dbReference>
<evidence type="ECO:0000313" key="3">
    <source>
        <dbReference type="EMBL" id="KAL3756119.1"/>
    </source>
</evidence>
<evidence type="ECO:0000256" key="1">
    <source>
        <dbReference type="SAM" id="SignalP"/>
    </source>
</evidence>
<dbReference type="Proteomes" id="UP001530293">
    <property type="component" value="Unassembled WGS sequence"/>
</dbReference>
<dbReference type="SUPFAM" id="SSF55797">
    <property type="entry name" value="PR-1-like"/>
    <property type="match status" value="1"/>
</dbReference>
<protein>
    <recommendedName>
        <fullName evidence="2">SCP domain-containing protein</fullName>
    </recommendedName>
</protein>
<feature type="domain" description="SCP" evidence="2">
    <location>
        <begin position="385"/>
        <end position="533"/>
    </location>
</feature>
<dbReference type="InterPro" id="IPR035940">
    <property type="entry name" value="CAP_sf"/>
</dbReference>
<dbReference type="InterPro" id="IPR014044">
    <property type="entry name" value="CAP_dom"/>
</dbReference>
<dbReference type="InterPro" id="IPR001283">
    <property type="entry name" value="CRISP-related"/>
</dbReference>
<dbReference type="SMART" id="SM00198">
    <property type="entry name" value="SCP"/>
    <property type="match status" value="1"/>
</dbReference>
<accession>A0ABD3M050</accession>
<evidence type="ECO:0000259" key="2">
    <source>
        <dbReference type="SMART" id="SM00198"/>
    </source>
</evidence>
<dbReference type="Pfam" id="PF00188">
    <property type="entry name" value="CAP"/>
    <property type="match status" value="1"/>
</dbReference>
<dbReference type="Gene3D" id="3.40.33.10">
    <property type="entry name" value="CAP"/>
    <property type="match status" value="1"/>
</dbReference>
<keyword evidence="4" id="KW-1185">Reference proteome</keyword>
<comment type="caution">
    <text evidence="3">The sequence shown here is derived from an EMBL/GenBank/DDBJ whole genome shotgun (WGS) entry which is preliminary data.</text>
</comment>
<feature type="signal peptide" evidence="1">
    <location>
        <begin position="1"/>
        <end position="32"/>
    </location>
</feature>
<dbReference type="PANTHER" id="PTHR10334">
    <property type="entry name" value="CYSTEINE-RICH SECRETORY PROTEIN-RELATED"/>
    <property type="match status" value="1"/>
</dbReference>
<keyword evidence="1" id="KW-0732">Signal</keyword>
<sequence>MKLFLCHGAISPSVLLLLTASCCTTIFQSAAASSLRSRWLPKSDSWFPLVSEFPLTTESSSSESGSSSGSAVGVVHATSDEATTYTGQPIAVDVLLNDYIADAEEDDDDNDNNNSASTSMIPLVLSEIVADGVHGICSIVESNDTTSQQSVLLYTPDATAYSGPDKCGYKVCVAKNNANDAENCDYATLFITIAKQVEQTQIFAASHDDDDDEASGGDDFISFTVDPDVLLTEEVWKEVYEMTPPIETTDFEDGVPVTNTTDCASDETLLSIEIQTDKHGEDVTWELYSLTPVSMGLVQKKFLKKGGSYDTYSYDMIETCLASPAKYGFTIYDAYGDGVCDYDRGICGYYKLYLDGREIAHVTHYGYNNTNVINVGFDPTPNMTTRHVEYLVAHNTRRREWHEKYNTSYVPLLWSPRLADDSLRWAVKLLDDCEVPGVEHEPGVAEGENLAKNLGLEYENGTASWGQLYPPENIVQRWVEREAGWEYPKNAHLTQVLWRSSKYLGCGESEKNYPGGKCRVQVCRYAKAGNCDMTRFNATEGENWLTPMLKDSSPYTSIKNILLMNYIDA</sequence>
<evidence type="ECO:0000313" key="4">
    <source>
        <dbReference type="Proteomes" id="UP001530293"/>
    </source>
</evidence>
<feature type="chain" id="PRO_5044777259" description="SCP domain-containing protein" evidence="1">
    <location>
        <begin position="33"/>
        <end position="569"/>
    </location>
</feature>
<reference evidence="3 4" key="1">
    <citation type="submission" date="2024-10" db="EMBL/GenBank/DDBJ databases">
        <title>Updated reference genomes for cyclostephanoid diatoms.</title>
        <authorList>
            <person name="Roberts W.R."/>
            <person name="Alverson A.J."/>
        </authorList>
    </citation>
    <scope>NUCLEOTIDE SEQUENCE [LARGE SCALE GENOMIC DNA]</scope>
    <source>
        <strain evidence="3 4">AJA232-27</strain>
    </source>
</reference>
<dbReference type="PROSITE" id="PS51257">
    <property type="entry name" value="PROKAR_LIPOPROTEIN"/>
    <property type="match status" value="1"/>
</dbReference>
<gene>
    <name evidence="3" type="ORF">ACHAWU_005623</name>
</gene>
<proteinExistence type="predicted"/>
<organism evidence="3 4">
    <name type="scientific">Discostella pseudostelligera</name>
    <dbReference type="NCBI Taxonomy" id="259834"/>
    <lineage>
        <taxon>Eukaryota</taxon>
        <taxon>Sar</taxon>
        <taxon>Stramenopiles</taxon>
        <taxon>Ochrophyta</taxon>
        <taxon>Bacillariophyta</taxon>
        <taxon>Coscinodiscophyceae</taxon>
        <taxon>Thalassiosirophycidae</taxon>
        <taxon>Stephanodiscales</taxon>
        <taxon>Stephanodiscaceae</taxon>
        <taxon>Discostella</taxon>
    </lineage>
</organism>
<name>A0ABD3M050_9STRA</name>
<dbReference type="AlphaFoldDB" id="A0ABD3M050"/>